<keyword evidence="3" id="KW-1185">Reference proteome</keyword>
<dbReference type="EMBL" id="CP134187">
    <property type="protein sequence ID" value="WPB02354.1"/>
    <property type="molecule type" value="Genomic_DNA"/>
</dbReference>
<reference evidence="2 3" key="1">
    <citation type="submission" date="2023-09" db="EMBL/GenBank/DDBJ databases">
        <title>Complete-Gapless Cercospora beticola genome.</title>
        <authorList>
            <person name="Wyatt N.A."/>
            <person name="Spanner R.E."/>
            <person name="Bolton M.D."/>
        </authorList>
    </citation>
    <scope>NUCLEOTIDE SEQUENCE [LARGE SCALE GENOMIC DNA]</scope>
    <source>
        <strain evidence="2">Cb09-40</strain>
    </source>
</reference>
<organism evidence="2 3">
    <name type="scientific">Cercospora beticola</name>
    <name type="common">Sugarbeet leaf spot fungus</name>
    <dbReference type="NCBI Taxonomy" id="122368"/>
    <lineage>
        <taxon>Eukaryota</taxon>
        <taxon>Fungi</taxon>
        <taxon>Dikarya</taxon>
        <taxon>Ascomycota</taxon>
        <taxon>Pezizomycotina</taxon>
        <taxon>Dothideomycetes</taxon>
        <taxon>Dothideomycetidae</taxon>
        <taxon>Mycosphaerellales</taxon>
        <taxon>Mycosphaerellaceae</taxon>
        <taxon>Cercospora</taxon>
    </lineage>
</organism>
<evidence type="ECO:0000313" key="2">
    <source>
        <dbReference type="EMBL" id="WPB02354.1"/>
    </source>
</evidence>
<evidence type="ECO:0000313" key="3">
    <source>
        <dbReference type="Proteomes" id="UP001302367"/>
    </source>
</evidence>
<protein>
    <recommendedName>
        <fullName evidence="1">Heterokaryon incompatibility domain-containing protein</fullName>
    </recommendedName>
</protein>
<dbReference type="InterPro" id="IPR052895">
    <property type="entry name" value="HetReg/Transcr_Mod"/>
</dbReference>
<feature type="domain" description="Heterokaryon incompatibility" evidence="1">
    <location>
        <begin position="14"/>
        <end position="125"/>
    </location>
</feature>
<dbReference type="PANTHER" id="PTHR24148:SF64">
    <property type="entry name" value="HETEROKARYON INCOMPATIBILITY DOMAIN-CONTAINING PROTEIN"/>
    <property type="match status" value="1"/>
</dbReference>
<gene>
    <name evidence="2" type="ORF">RHO25_006988</name>
</gene>
<accession>A0ABZ0NS31</accession>
<dbReference type="Proteomes" id="UP001302367">
    <property type="component" value="Chromosome 4"/>
</dbReference>
<dbReference type="GeneID" id="90644318"/>
<dbReference type="RefSeq" id="XP_065458940.1">
    <property type="nucleotide sequence ID" value="XM_065602868.1"/>
</dbReference>
<evidence type="ECO:0000259" key="1">
    <source>
        <dbReference type="Pfam" id="PF06985"/>
    </source>
</evidence>
<sequence>MLKWLSLLNFQGDIWIDALCINQEDSVERSYQVALMAKLYKQANNVLVGLEPPGNGLHALPGCWTTASNIMQGLLAGKHLDQLDLLNKIVPQNTIVSSLTLSSGLHEIQNLIASTWFTRAWTVQEACLARKMTFICEGGTISWDDMSDMFIQYQTHRTRCCAHVVNTLQADLRSWLYQIYSHLEGINYTRRALARGQHISRSLLHYQAMSATDPRDKFFAFRGLHTMSTEQDLPAPDYSKSKEETFTELAIWLMRDQQSLSVLCIHLPDVDKRCPSWVPDWSVRSADTIDPSYQRMRLDFLDMYNAAKGLRMDFDHLSSTKLRLCGAFFDHVDLVAERSFELDSIENNIEVLESWYRLGYPDVRGPIIAFNDDFALIMLAGCIAQPGQCVREAAPDDVFAWKTQVRRMLSEPSAFHHPVMTSHTAAVLKRRLFRTRKGYIGVGPAGMGKESEIWLLGGGTAPFVLQRSTASVGDVPECRLIGHCYVHGVMKGEGVDVSAVQHCVLT</sequence>
<dbReference type="InterPro" id="IPR010730">
    <property type="entry name" value="HET"/>
</dbReference>
<name>A0ABZ0NS31_CERBT</name>
<dbReference type="Pfam" id="PF06985">
    <property type="entry name" value="HET"/>
    <property type="match status" value="1"/>
</dbReference>
<dbReference type="Pfam" id="PF26639">
    <property type="entry name" value="Het-6_barrel"/>
    <property type="match status" value="1"/>
</dbReference>
<proteinExistence type="predicted"/>
<dbReference type="PANTHER" id="PTHR24148">
    <property type="entry name" value="ANKYRIN REPEAT DOMAIN-CONTAINING PROTEIN 39 HOMOLOG-RELATED"/>
    <property type="match status" value="1"/>
</dbReference>